<proteinExistence type="predicted"/>
<dbReference type="Proteomes" id="UP001217185">
    <property type="component" value="Chromosome"/>
</dbReference>
<organism evidence="1 2">
    <name type="scientific">Bacillus subtilis</name>
    <dbReference type="NCBI Taxonomy" id="1423"/>
    <lineage>
        <taxon>Bacteria</taxon>
        <taxon>Bacillati</taxon>
        <taxon>Bacillota</taxon>
        <taxon>Bacilli</taxon>
        <taxon>Bacillales</taxon>
        <taxon>Bacillaceae</taxon>
        <taxon>Bacillus</taxon>
    </lineage>
</organism>
<evidence type="ECO:0000313" key="1">
    <source>
        <dbReference type="EMBL" id="WGE06664.1"/>
    </source>
</evidence>
<sequence length="62" mass="6641">MQWKNQMENLNAATYNPVGSVLSELTDTEMDTVAGGAQALGFTDGNCLVSITADCTPWIWGC</sequence>
<name>A0AC61YV04_BACIU</name>
<gene>
    <name evidence="1" type="ORF">P5658_14690</name>
</gene>
<accession>A0AC61YV04</accession>
<reference evidence="1" key="1">
    <citation type="submission" date="2025-02" db="EMBL/GenBank/DDBJ databases">
        <title>Complete genome sequences of 52 Bacillus and Priestia strains isolated from West-African fermentations and 26 reference strains from the DSMZ collection.</title>
        <authorList>
            <person name="Wiedenbein E.S."/>
            <person name="Canoy T.S."/>
            <person name="Hui Y."/>
            <person name="Parkouda C."/>
            <person name="Dawende C."/>
            <person name="Ametefe E."/>
            <person name="Jespersen L."/>
            <person name="Nielsen D.S."/>
        </authorList>
    </citation>
    <scope>NUCLEOTIDE SEQUENCE</scope>
    <source>
        <strain evidence="1">PRO122</strain>
    </source>
</reference>
<protein>
    <submittedName>
        <fullName evidence="1">Uncharacterized protein</fullName>
    </submittedName>
</protein>
<dbReference type="EMBL" id="CP121756">
    <property type="protein sequence ID" value="WGE06664.1"/>
    <property type="molecule type" value="Genomic_DNA"/>
</dbReference>
<evidence type="ECO:0000313" key="2">
    <source>
        <dbReference type="Proteomes" id="UP001217185"/>
    </source>
</evidence>